<comment type="catalytic activity">
    <reaction evidence="5">
        <text>L-seryl-[protein] + acetyl-CoA = O-acetyl-L-seryl-[protein] + CoA</text>
        <dbReference type="Rhea" id="RHEA:59392"/>
        <dbReference type="Rhea" id="RHEA-COMP:9863"/>
        <dbReference type="Rhea" id="RHEA-COMP:15352"/>
        <dbReference type="ChEBI" id="CHEBI:29999"/>
        <dbReference type="ChEBI" id="CHEBI:57287"/>
        <dbReference type="ChEBI" id="CHEBI:57288"/>
        <dbReference type="ChEBI" id="CHEBI:141128"/>
    </reaction>
    <physiologicalReaction direction="left-to-right" evidence="5">
        <dbReference type="Rhea" id="RHEA:59393"/>
    </physiologicalReaction>
</comment>
<evidence type="ECO:0000256" key="2">
    <source>
        <dbReference type="ARBA" id="ARBA00023315"/>
    </source>
</evidence>
<dbReference type="Pfam" id="PF03421">
    <property type="entry name" value="Acetyltransf_14"/>
    <property type="match status" value="1"/>
</dbReference>
<evidence type="ECO:0000256" key="4">
    <source>
        <dbReference type="ARBA" id="ARBA00048364"/>
    </source>
</evidence>
<protein>
    <submittedName>
        <fullName evidence="7">Uncharacterized protein</fullName>
    </submittedName>
</protein>
<evidence type="ECO:0000256" key="3">
    <source>
        <dbReference type="ARBA" id="ARBA00023785"/>
    </source>
</evidence>
<evidence type="ECO:0000256" key="5">
    <source>
        <dbReference type="ARBA" id="ARBA00048662"/>
    </source>
</evidence>
<keyword evidence="8" id="KW-1185">Reference proteome</keyword>
<dbReference type="Proteomes" id="UP000033618">
    <property type="component" value="Unassembled WGS sequence"/>
</dbReference>
<sequence>MNNARAMAELGPVLAGIDTGESSSATSATRSSNAADAALPDRLEQKIARVEAIMQNVRGPLRKYAKAAVERVRHRMADAPSFANVDAAHLDALVATEKQRNPGLNLEHFSHQDDFVEAIRRGTRQSFQAIFPYPDPATHQSESHHVMADVRHHADGTTTVVVVESAEIFAGRGTRLGKHNQIVLALNEVGVDSNNIAVIETQAQKSTDDCVMYSLNYALKAHKNQRVFDKFHARLQRQANPDRTGLSRGATSVNAPEEAYRIRMLYCHAAHGADVLTTDFYKHGSSLQQAKELMKREDGRMSGPVNSDRHAVRETLVERNLAFRVPRPEARDQDASEGAMFSASIDGFRLQEIARALAFASAPAKRPARLALSRWGYGRVR</sequence>
<dbReference type="PATRIC" id="fig|28092.6.peg.6176"/>
<dbReference type="EMBL" id="LAQU01000111">
    <property type="protein sequence ID" value="KKB60946.1"/>
    <property type="molecule type" value="Genomic_DNA"/>
</dbReference>
<keyword evidence="1" id="KW-0808">Transferase</keyword>
<feature type="compositionally biased region" description="Low complexity" evidence="6">
    <location>
        <begin position="22"/>
        <end position="37"/>
    </location>
</feature>
<evidence type="ECO:0000256" key="1">
    <source>
        <dbReference type="ARBA" id="ARBA00022679"/>
    </source>
</evidence>
<comment type="caution">
    <text evidence="7">The sequence shown here is derived from an EMBL/GenBank/DDBJ whole genome shotgun (WGS) entry which is preliminary data.</text>
</comment>
<comment type="catalytic activity">
    <reaction evidence="4">
        <text>L-threonyl-[protein] + acetyl-CoA = O-acetyl-L-threonyl-[protein] + CoA</text>
        <dbReference type="Rhea" id="RHEA:65340"/>
        <dbReference type="Rhea" id="RHEA-COMP:11060"/>
        <dbReference type="Rhea" id="RHEA-COMP:16780"/>
        <dbReference type="ChEBI" id="CHEBI:30013"/>
        <dbReference type="ChEBI" id="CHEBI:57287"/>
        <dbReference type="ChEBI" id="CHEBI:57288"/>
        <dbReference type="ChEBI" id="CHEBI:141025"/>
    </reaction>
    <physiologicalReaction direction="left-to-right" evidence="4">
        <dbReference type="Rhea" id="RHEA:65341"/>
    </physiologicalReaction>
</comment>
<dbReference type="OrthoDB" id="8945160at2"/>
<dbReference type="InterPro" id="IPR005083">
    <property type="entry name" value="YopJ-like"/>
</dbReference>
<accession>A0A0F5JSW9</accession>
<reference evidence="7 8" key="1">
    <citation type="submission" date="2015-03" db="EMBL/GenBank/DDBJ databases">
        <title>Draft Genome Sequence of Burkholderia andropogonis type strain ICMP2807, isolated from Sorghum bicolor.</title>
        <authorList>
            <person name="Lopes-Santos L."/>
            <person name="Castro D.B."/>
            <person name="Ottoboni L.M."/>
            <person name="Park D."/>
            <person name="Weirc B.S."/>
            <person name="Destefano S.A."/>
        </authorList>
    </citation>
    <scope>NUCLEOTIDE SEQUENCE [LARGE SCALE GENOMIC DNA]</scope>
    <source>
        <strain evidence="7 8">ICMP2807</strain>
    </source>
</reference>
<dbReference type="GO" id="GO:0016746">
    <property type="term" value="F:acyltransferase activity"/>
    <property type="evidence" value="ECO:0007669"/>
    <property type="project" value="UniProtKB-KW"/>
</dbReference>
<dbReference type="RefSeq" id="WP_157685271.1">
    <property type="nucleotide sequence ID" value="NZ_CADFGU010000021.1"/>
</dbReference>
<name>A0A0F5JSW9_9BURK</name>
<evidence type="ECO:0000313" key="8">
    <source>
        <dbReference type="Proteomes" id="UP000033618"/>
    </source>
</evidence>
<dbReference type="AlphaFoldDB" id="A0A0F5JSW9"/>
<organism evidence="7 8">
    <name type="scientific">Robbsia andropogonis</name>
    <dbReference type="NCBI Taxonomy" id="28092"/>
    <lineage>
        <taxon>Bacteria</taxon>
        <taxon>Pseudomonadati</taxon>
        <taxon>Pseudomonadota</taxon>
        <taxon>Betaproteobacteria</taxon>
        <taxon>Burkholderiales</taxon>
        <taxon>Burkholderiaceae</taxon>
        <taxon>Robbsia</taxon>
    </lineage>
</organism>
<feature type="region of interest" description="Disordered" evidence="6">
    <location>
        <begin position="16"/>
        <end position="37"/>
    </location>
</feature>
<evidence type="ECO:0000256" key="6">
    <source>
        <dbReference type="SAM" id="MobiDB-lite"/>
    </source>
</evidence>
<proteinExistence type="inferred from homology"/>
<evidence type="ECO:0000313" key="7">
    <source>
        <dbReference type="EMBL" id="KKB60946.1"/>
    </source>
</evidence>
<keyword evidence="2" id="KW-0012">Acyltransferase</keyword>
<gene>
    <name evidence="7" type="ORF">WM40_26180</name>
</gene>
<comment type="similarity">
    <text evidence="3">Belongs to the acetyltransferase YopJ family.</text>
</comment>